<dbReference type="Proteomes" id="UP000187209">
    <property type="component" value="Unassembled WGS sequence"/>
</dbReference>
<comment type="caution">
    <text evidence="1">The sequence shown here is derived from an EMBL/GenBank/DDBJ whole genome shotgun (WGS) entry which is preliminary data.</text>
</comment>
<name>A0A1R2CLH5_9CILI</name>
<protein>
    <submittedName>
        <fullName evidence="1">Uncharacterized protein</fullName>
    </submittedName>
</protein>
<organism evidence="1 2">
    <name type="scientific">Stentor coeruleus</name>
    <dbReference type="NCBI Taxonomy" id="5963"/>
    <lineage>
        <taxon>Eukaryota</taxon>
        <taxon>Sar</taxon>
        <taxon>Alveolata</taxon>
        <taxon>Ciliophora</taxon>
        <taxon>Postciliodesmatophora</taxon>
        <taxon>Heterotrichea</taxon>
        <taxon>Heterotrichida</taxon>
        <taxon>Stentoridae</taxon>
        <taxon>Stentor</taxon>
    </lineage>
</organism>
<proteinExistence type="predicted"/>
<evidence type="ECO:0000313" key="1">
    <source>
        <dbReference type="EMBL" id="OMJ89873.1"/>
    </source>
</evidence>
<reference evidence="1 2" key="1">
    <citation type="submission" date="2016-11" db="EMBL/GenBank/DDBJ databases">
        <title>The macronuclear genome of Stentor coeruleus: a giant cell with tiny introns.</title>
        <authorList>
            <person name="Slabodnick M."/>
            <person name="Ruby J.G."/>
            <person name="Reiff S.B."/>
            <person name="Swart E.C."/>
            <person name="Gosai S."/>
            <person name="Prabakaran S."/>
            <person name="Witkowska E."/>
            <person name="Larue G.E."/>
            <person name="Fisher S."/>
            <person name="Freeman R.M."/>
            <person name="Gunawardena J."/>
            <person name="Chu W."/>
            <person name="Stover N.A."/>
            <person name="Gregory B.D."/>
            <person name="Nowacki M."/>
            <person name="Derisi J."/>
            <person name="Roy S.W."/>
            <person name="Marshall W.F."/>
            <person name="Sood P."/>
        </authorList>
    </citation>
    <scope>NUCLEOTIDE SEQUENCE [LARGE SCALE GENOMIC DNA]</scope>
    <source>
        <strain evidence="1">WM001</strain>
    </source>
</reference>
<evidence type="ECO:0000313" key="2">
    <source>
        <dbReference type="Proteomes" id="UP000187209"/>
    </source>
</evidence>
<keyword evidence="2" id="KW-1185">Reference proteome</keyword>
<sequence>MYEELLLIAENDELVSYLEHQLEKRGVTVKKKDIKDIDKYLLIRHNQDHIEDNSKGFLFSEVFHEQIESNNTFLSSISSSIRSKNICSSIMDMLEPD</sequence>
<gene>
    <name evidence="1" type="ORF">SteCoe_7858</name>
</gene>
<accession>A0A1R2CLH5</accession>
<dbReference type="AlphaFoldDB" id="A0A1R2CLH5"/>
<dbReference type="EMBL" id="MPUH01000115">
    <property type="protein sequence ID" value="OMJ89873.1"/>
    <property type="molecule type" value="Genomic_DNA"/>
</dbReference>